<name>D5MJ21_METO1</name>
<dbReference type="Pfam" id="PF08241">
    <property type="entry name" value="Methyltransf_11"/>
    <property type="match status" value="1"/>
</dbReference>
<dbReference type="SFLD" id="SFLDG01387">
    <property type="entry name" value="BtrN-like_SPASM_domain_contain"/>
    <property type="match status" value="1"/>
</dbReference>
<keyword evidence="6" id="KW-0411">Iron-sulfur</keyword>
<dbReference type="GO" id="GO:0046872">
    <property type="term" value="F:metal ion binding"/>
    <property type="evidence" value="ECO:0007669"/>
    <property type="project" value="UniProtKB-KW"/>
</dbReference>
<dbReference type="PANTHER" id="PTHR11228:SF7">
    <property type="entry name" value="PQQA PEPTIDE CYCLASE"/>
    <property type="match status" value="1"/>
</dbReference>
<dbReference type="PANTHER" id="PTHR11228">
    <property type="entry name" value="RADICAL SAM DOMAIN PROTEIN"/>
    <property type="match status" value="1"/>
</dbReference>
<dbReference type="SFLD" id="SFLDS00029">
    <property type="entry name" value="Radical_SAM"/>
    <property type="match status" value="1"/>
</dbReference>
<dbReference type="eggNOG" id="COG2226">
    <property type="taxonomic scope" value="Bacteria"/>
</dbReference>
<dbReference type="InterPro" id="IPR013216">
    <property type="entry name" value="Methyltransf_11"/>
</dbReference>
<dbReference type="InterPro" id="IPR023885">
    <property type="entry name" value="4Fe4S-binding_SPASM_dom"/>
</dbReference>
<evidence type="ECO:0000313" key="11">
    <source>
        <dbReference type="Proteomes" id="UP000006898"/>
    </source>
</evidence>
<evidence type="ECO:0000256" key="1">
    <source>
        <dbReference type="ARBA" id="ARBA00001966"/>
    </source>
</evidence>
<evidence type="ECO:0000259" key="8">
    <source>
        <dbReference type="Pfam" id="PF08241"/>
    </source>
</evidence>
<dbReference type="Gene3D" id="3.20.20.70">
    <property type="entry name" value="Aldolase class I"/>
    <property type="match status" value="1"/>
</dbReference>
<evidence type="ECO:0000256" key="4">
    <source>
        <dbReference type="ARBA" id="ARBA00022723"/>
    </source>
</evidence>
<dbReference type="STRING" id="671143.DAMO_0294"/>
<feature type="domain" description="Radical SAM core" evidence="7">
    <location>
        <begin position="41"/>
        <end position="198"/>
    </location>
</feature>
<evidence type="ECO:0000259" key="7">
    <source>
        <dbReference type="Pfam" id="PF04055"/>
    </source>
</evidence>
<evidence type="ECO:0000256" key="2">
    <source>
        <dbReference type="ARBA" id="ARBA00022485"/>
    </source>
</evidence>
<gene>
    <name evidence="10" type="ORF">DAMO_0294</name>
</gene>
<dbReference type="InterPro" id="IPR007197">
    <property type="entry name" value="rSAM"/>
</dbReference>
<dbReference type="EMBL" id="FP565575">
    <property type="protein sequence ID" value="CBE67386.1"/>
    <property type="molecule type" value="Genomic_DNA"/>
</dbReference>
<keyword evidence="4" id="KW-0479">Metal-binding</keyword>
<evidence type="ECO:0000256" key="6">
    <source>
        <dbReference type="ARBA" id="ARBA00023014"/>
    </source>
</evidence>
<feature type="domain" description="Methyltransferase type 11" evidence="8">
    <location>
        <begin position="519"/>
        <end position="568"/>
    </location>
</feature>
<dbReference type="InterPro" id="IPR058240">
    <property type="entry name" value="rSAM_sf"/>
</dbReference>
<dbReference type="GO" id="GO:0008757">
    <property type="term" value="F:S-adenosylmethionine-dependent methyltransferase activity"/>
    <property type="evidence" value="ECO:0007669"/>
    <property type="project" value="InterPro"/>
</dbReference>
<protein>
    <recommendedName>
        <fullName evidence="12">Methyltransferase type 11 domain-containing protein</fullName>
    </recommendedName>
</protein>
<dbReference type="SUPFAM" id="SSF53335">
    <property type="entry name" value="S-adenosyl-L-methionine-dependent methyltransferases"/>
    <property type="match status" value="1"/>
</dbReference>
<dbReference type="InterPro" id="IPR013785">
    <property type="entry name" value="Aldolase_TIM"/>
</dbReference>
<dbReference type="SFLD" id="SFLDG01067">
    <property type="entry name" value="SPASM/twitch_domain_containing"/>
    <property type="match status" value="1"/>
</dbReference>
<evidence type="ECO:0000256" key="3">
    <source>
        <dbReference type="ARBA" id="ARBA00022691"/>
    </source>
</evidence>
<dbReference type="Pfam" id="PF13186">
    <property type="entry name" value="SPASM"/>
    <property type="match status" value="1"/>
</dbReference>
<dbReference type="Proteomes" id="UP000006898">
    <property type="component" value="Chromosome"/>
</dbReference>
<dbReference type="GO" id="GO:0051536">
    <property type="term" value="F:iron-sulfur cluster binding"/>
    <property type="evidence" value="ECO:0007669"/>
    <property type="project" value="UniProtKB-KW"/>
</dbReference>
<proteinExistence type="predicted"/>
<dbReference type="Pfam" id="PF04055">
    <property type="entry name" value="Radical_SAM"/>
    <property type="match status" value="1"/>
</dbReference>
<dbReference type="InterPro" id="IPR034391">
    <property type="entry name" value="AdoMet-like_SPASM_containing"/>
</dbReference>
<evidence type="ECO:0000259" key="9">
    <source>
        <dbReference type="Pfam" id="PF13186"/>
    </source>
</evidence>
<dbReference type="eggNOG" id="COG0535">
    <property type="taxonomic scope" value="Bacteria"/>
</dbReference>
<dbReference type="KEGG" id="mox:DAMO_0294"/>
<evidence type="ECO:0000256" key="5">
    <source>
        <dbReference type="ARBA" id="ARBA00023004"/>
    </source>
</evidence>
<dbReference type="SUPFAM" id="SSF102114">
    <property type="entry name" value="Radical SAM enzymes"/>
    <property type="match status" value="1"/>
</dbReference>
<keyword evidence="5" id="KW-0408">Iron</keyword>
<dbReference type="AlphaFoldDB" id="D5MJ21"/>
<evidence type="ECO:0008006" key="12">
    <source>
        <dbReference type="Google" id="ProtNLM"/>
    </source>
</evidence>
<reference evidence="10 11" key="1">
    <citation type="journal article" date="2010" name="Nature">
        <title>Nitrite-driven anaerobic methane oxidation by oxygenic bacteria.</title>
        <authorList>
            <person name="Ettwig K.F."/>
            <person name="Butler M.K."/>
            <person name="Le Paslier D."/>
            <person name="Pelletier E."/>
            <person name="Mangenot S."/>
            <person name="Kuypers M.M.M."/>
            <person name="Schreiber F."/>
            <person name="Dutilh B.E."/>
            <person name="Zedelius J."/>
            <person name="de Beer D."/>
            <person name="Gloerich J."/>
            <person name="Wessels H.J.C.T."/>
            <person name="van Allen T."/>
            <person name="Luesken F."/>
            <person name="Wu M."/>
            <person name="van de Pas-Schoonen K.T."/>
            <person name="Op den Camp H.J.M."/>
            <person name="Janssen-Megens E.M."/>
            <person name="Francoijs K-J."/>
            <person name="Stunnenberg H."/>
            <person name="Weissenbach J."/>
            <person name="Jetten M.S.M."/>
            <person name="Strous M."/>
        </authorList>
    </citation>
    <scope>NUCLEOTIDE SEQUENCE [LARGE SCALE GENOMIC DNA]</scope>
</reference>
<dbReference type="CDD" id="cd02440">
    <property type="entry name" value="AdoMet_MTases"/>
    <property type="match status" value="1"/>
</dbReference>
<dbReference type="CDD" id="cd01335">
    <property type="entry name" value="Radical_SAM"/>
    <property type="match status" value="1"/>
</dbReference>
<keyword evidence="2" id="KW-0004">4Fe-4S</keyword>
<keyword evidence="3" id="KW-0949">S-adenosyl-L-methionine</keyword>
<comment type="cofactor">
    <cofactor evidence="1">
        <name>[4Fe-4S] cluster</name>
        <dbReference type="ChEBI" id="CHEBI:49883"/>
    </cofactor>
</comment>
<dbReference type="InterPro" id="IPR029063">
    <property type="entry name" value="SAM-dependent_MTases_sf"/>
</dbReference>
<dbReference type="CDD" id="cd21109">
    <property type="entry name" value="SPASM"/>
    <property type="match status" value="1"/>
</dbReference>
<dbReference type="Gene3D" id="3.40.50.150">
    <property type="entry name" value="Vaccinia Virus protein VP39"/>
    <property type="match status" value="1"/>
</dbReference>
<sequence>MMTWEGKGWRAYANFLLVRFQRSRKSTRVYGRPYALTLDPSSYCNLRCPFCPTGQRNHLRSSAHLPLDRFKRLMDELGPYLFWVELYNWGEPFLNRDLIPMLEYMARYRIASVISTNLDFPLSEELIEQLVASGLSTLIVSADGVSQEAYERYRVGGHLERVLGNMKMIAAAKQRVGSAVPRIVWRFLVFRHNEHEIEQARSMAEEMGVELELGAPYVAIAQESYRDWISTIPQFNLYPSVTSGVQTEPAPPAQPNPASDACDWLWMSAAVNANESVSPCCGIWEERHDFGRIGAGGFRTLWNGESYRAARTFMRIGVSSGLNLICEQCPFPNLWKHASHFDPLILESFSTRLPGFMRNTVLRWVGAESSSSTQRKKKERAGDHRLQRSRIYPLIPAPSSWMESLMVRCRRGGIAFCPVCGRYGTLTVEHDNLRETVRCSRCGAVNRQRQLAHVACASLSTVLGYKITSLRQLASDDEIVIYNMKAGGPVHVALSGARRYLCGEYIGPEYQIGAIVNGVVHQDPARLPYPDGSIDLVLSSDVFGHIPHPYAAHREVYRVLREGGRHIFTVPFYQTEFSDETRVTVGEDGAPLFVREPLYHHDPIRPGRTALVYTIFALEMLLKLDQIGFRTNLYRLRKPLRGLPGQNGLVFEAVKVAAGDAGFRLP</sequence>
<organism evidence="10 11">
    <name type="scientific">Methylomirabilis oxygeniifera</name>
    <dbReference type="NCBI Taxonomy" id="671143"/>
    <lineage>
        <taxon>Bacteria</taxon>
        <taxon>Candidatus Methylomirabilota</taxon>
        <taxon>Candidatus Methylomirabilia</taxon>
        <taxon>Candidatus Methylomirabilales</taxon>
        <taxon>Candidatus Methylomirabilaceae</taxon>
        <taxon>Candidatus Methylomirabilis</taxon>
    </lineage>
</organism>
<evidence type="ECO:0000313" key="10">
    <source>
        <dbReference type="EMBL" id="CBE67386.1"/>
    </source>
</evidence>
<dbReference type="HOGENOM" id="CLU_412012_0_0_0"/>
<accession>D5MJ21</accession>
<feature type="domain" description="4Fe4S-binding SPASM" evidence="9">
    <location>
        <begin position="262"/>
        <end position="330"/>
    </location>
</feature>
<dbReference type="InterPro" id="IPR050377">
    <property type="entry name" value="Radical_SAM_PqqE_MftC-like"/>
</dbReference>
<dbReference type="PATRIC" id="fig|671143.5.peg.251"/>